<protein>
    <recommendedName>
        <fullName evidence="3">HIT domain-containing protein</fullName>
    </recommendedName>
</protein>
<sequence length="139" mass="15966">MEEEKWVLWSNEKFEIFTLTNPHLSPEEGLHIVVWPKTNVSSAWADPDLCAEAFKIATKVSQVMEELKLAPWFNLQANGNWGLLPGSVPRFHVHVYARRKGKTWAMPVQLPFAPGTYHNEPMAEIERESLSEALKRKLN</sequence>
<dbReference type="SUPFAM" id="SSF54197">
    <property type="entry name" value="HIT-like"/>
    <property type="match status" value="1"/>
</dbReference>
<name>A0A2G9YU32_9BACT</name>
<dbReference type="Proteomes" id="UP000229976">
    <property type="component" value="Unassembled WGS sequence"/>
</dbReference>
<dbReference type="AlphaFoldDB" id="A0A2G9YU32"/>
<dbReference type="Gene3D" id="3.30.428.10">
    <property type="entry name" value="HIT-like"/>
    <property type="match status" value="1"/>
</dbReference>
<proteinExistence type="predicted"/>
<evidence type="ECO:0008006" key="3">
    <source>
        <dbReference type="Google" id="ProtNLM"/>
    </source>
</evidence>
<reference evidence="1 2" key="1">
    <citation type="submission" date="2017-09" db="EMBL/GenBank/DDBJ databases">
        <title>Depth-based differentiation of microbial function through sediment-hosted aquifers and enrichment of novel symbionts in the deep terrestrial subsurface.</title>
        <authorList>
            <person name="Probst A.J."/>
            <person name="Ladd B."/>
            <person name="Jarett J.K."/>
            <person name="Geller-Mcgrath D.E."/>
            <person name="Sieber C.M."/>
            <person name="Emerson J.B."/>
            <person name="Anantharaman K."/>
            <person name="Thomas B.C."/>
            <person name="Malmstrom R."/>
            <person name="Stieglmeier M."/>
            <person name="Klingl A."/>
            <person name="Woyke T."/>
            <person name="Ryan C.M."/>
            <person name="Banfield J.F."/>
        </authorList>
    </citation>
    <scope>NUCLEOTIDE SEQUENCE [LARGE SCALE GENOMIC DNA]</scope>
    <source>
        <strain evidence="1">CG23_combo_of_CG06-09_8_20_14_all_39_17</strain>
    </source>
</reference>
<organism evidence="1 2">
    <name type="scientific">Candidatus Nealsonbacteria bacterium CG23_combo_of_CG06-09_8_20_14_all_39_17</name>
    <dbReference type="NCBI Taxonomy" id="1974722"/>
    <lineage>
        <taxon>Bacteria</taxon>
        <taxon>Candidatus Nealsoniibacteriota</taxon>
    </lineage>
</organism>
<accession>A0A2G9YU32</accession>
<dbReference type="EMBL" id="PCRO01000030">
    <property type="protein sequence ID" value="PIP22737.1"/>
    <property type="molecule type" value="Genomic_DNA"/>
</dbReference>
<evidence type="ECO:0000313" key="2">
    <source>
        <dbReference type="Proteomes" id="UP000229976"/>
    </source>
</evidence>
<comment type="caution">
    <text evidence="1">The sequence shown here is derived from an EMBL/GenBank/DDBJ whole genome shotgun (WGS) entry which is preliminary data.</text>
</comment>
<gene>
    <name evidence="1" type="ORF">COX37_02405</name>
</gene>
<dbReference type="InterPro" id="IPR036265">
    <property type="entry name" value="HIT-like_sf"/>
</dbReference>
<evidence type="ECO:0000313" key="1">
    <source>
        <dbReference type="EMBL" id="PIP22737.1"/>
    </source>
</evidence>